<reference evidence="4 5" key="1">
    <citation type="submission" date="2023-12" db="EMBL/GenBank/DDBJ databases">
        <title>A high-quality genome assembly for Dillenia turbinata (Dilleniales).</title>
        <authorList>
            <person name="Chanderbali A."/>
        </authorList>
    </citation>
    <scope>NUCLEOTIDE SEQUENCE [LARGE SCALE GENOMIC DNA]</scope>
    <source>
        <strain evidence="4">LSX21</strain>
        <tissue evidence="4">Leaf</tissue>
    </source>
</reference>
<evidence type="ECO:0000256" key="1">
    <source>
        <dbReference type="ARBA" id="ARBA00023015"/>
    </source>
</evidence>
<comment type="similarity">
    <text evidence="3">Belongs to the GRAS family.</text>
</comment>
<gene>
    <name evidence="4" type="ORF">RJ641_014563</name>
</gene>
<sequence>MRQVKIDVWRTFFEQFGMVEAEVSKLSLYQATLLLKTMACGNSCAFAMNRKCLVIGWKGTPILSVSAWKNYTSFISGMENFDLFSFVQFNAGDDDQVEKNPSIFLGQIGGEDQAKETDLYVTKGWGDWTGNDFLWSKFGFDLDDMAEGAMPSDFQQKEQQQASLSGSERQYDLASSCICLPVHLCQEEVKMPQVLTPSVPGYSEIKDAKIYPFHLASLDLLNNFGSRLKRLNAVNLDVSVRNSTSPPENDKRLSTAEVVGLAGAKFLWLPSQRVVDLSMYCHLFGSSFSGLSEVQTKDVELVQLLLASAEKVGQQQFSHALKLLDHCYLLSSNTGNPVQRVVHYFCEALRERINRQSRGMMSKRSRDRDEQLFCSQDALTITSPRTVAFLQEELTNATPHTLTFHQQAPLLQVAEFTGVQAILEQVTSARKVHIVDFFIRSGVQWIVFMQALAAEKEPGIESLKITAMTTSYEIKVKDVGKRLKSFAESLDIPFSFQVVVAAKMKEIDADVFKLGVDEVVAVYSSLYMSSLIARPDSLVSLMRVIKCLKPCIIAIIEVEADHNSPAFMNRFIECLLYNSAFFDCFDACMDKCDPNRMILEKMHFSKGIQNIVACEGKERTMRHVKIVVWRTFFMKFKMEESELGKLSFPQANLLLKTLAYGNSCTLNINGKCLVIGWKGTPLLSVSAWKFLQQ</sequence>
<feature type="region of interest" description="SAW" evidence="3">
    <location>
        <begin position="1"/>
        <end position="69"/>
    </location>
</feature>
<dbReference type="AlphaFoldDB" id="A0AAN8USC9"/>
<evidence type="ECO:0000313" key="5">
    <source>
        <dbReference type="Proteomes" id="UP001370490"/>
    </source>
</evidence>
<keyword evidence="2" id="KW-0804">Transcription</keyword>
<dbReference type="Pfam" id="PF03514">
    <property type="entry name" value="GRAS"/>
    <property type="match status" value="2"/>
</dbReference>
<dbReference type="InterPro" id="IPR005202">
    <property type="entry name" value="TF_GRAS"/>
</dbReference>
<keyword evidence="1" id="KW-0805">Transcription regulation</keyword>
<feature type="region of interest" description="SAW" evidence="3">
    <location>
        <begin position="613"/>
        <end position="689"/>
    </location>
</feature>
<comment type="caution">
    <text evidence="3">Lacks conserved residue(s) required for the propagation of feature annotation.</text>
</comment>
<keyword evidence="5" id="KW-1185">Reference proteome</keyword>
<comment type="caution">
    <text evidence="4">The sequence shown here is derived from an EMBL/GenBank/DDBJ whole genome shotgun (WGS) entry which is preliminary data.</text>
</comment>
<dbReference type="EMBL" id="JBAMMX010000020">
    <property type="protein sequence ID" value="KAK6920885.1"/>
    <property type="molecule type" value="Genomic_DNA"/>
</dbReference>
<name>A0AAN8USC9_9MAGN</name>
<accession>A0AAN8USC9</accession>
<evidence type="ECO:0000313" key="4">
    <source>
        <dbReference type="EMBL" id="KAK6920885.1"/>
    </source>
</evidence>
<protein>
    <submittedName>
        <fullName evidence="4">Transcription factor GRAS</fullName>
    </submittedName>
</protein>
<dbReference type="Proteomes" id="UP001370490">
    <property type="component" value="Unassembled WGS sequence"/>
</dbReference>
<organism evidence="4 5">
    <name type="scientific">Dillenia turbinata</name>
    <dbReference type="NCBI Taxonomy" id="194707"/>
    <lineage>
        <taxon>Eukaryota</taxon>
        <taxon>Viridiplantae</taxon>
        <taxon>Streptophyta</taxon>
        <taxon>Embryophyta</taxon>
        <taxon>Tracheophyta</taxon>
        <taxon>Spermatophyta</taxon>
        <taxon>Magnoliopsida</taxon>
        <taxon>eudicotyledons</taxon>
        <taxon>Gunneridae</taxon>
        <taxon>Pentapetalae</taxon>
        <taxon>Dilleniales</taxon>
        <taxon>Dilleniaceae</taxon>
        <taxon>Dillenia</taxon>
    </lineage>
</organism>
<feature type="region of interest" description="Leucine repeat II (LRII)" evidence="3">
    <location>
        <begin position="478"/>
        <end position="510"/>
    </location>
</feature>
<feature type="short sequence motif" description="VHIID" evidence="3">
    <location>
        <begin position="432"/>
        <end position="436"/>
    </location>
</feature>
<evidence type="ECO:0000256" key="2">
    <source>
        <dbReference type="ARBA" id="ARBA00023163"/>
    </source>
</evidence>
<proteinExistence type="inferred from homology"/>
<dbReference type="PROSITE" id="PS50985">
    <property type="entry name" value="GRAS"/>
    <property type="match status" value="2"/>
</dbReference>
<evidence type="ECO:0000256" key="3">
    <source>
        <dbReference type="PROSITE-ProRule" id="PRU01191"/>
    </source>
</evidence>
<dbReference type="PANTHER" id="PTHR31636">
    <property type="entry name" value="OSJNBA0084A10.13 PROTEIN-RELATED"/>
    <property type="match status" value="1"/>
</dbReference>